<evidence type="ECO:0000313" key="2">
    <source>
        <dbReference type="EMBL" id="KAJ6835149.1"/>
    </source>
</evidence>
<dbReference type="EMBL" id="JANAVB010011800">
    <property type="protein sequence ID" value="KAJ6836758.1"/>
    <property type="molecule type" value="Genomic_DNA"/>
</dbReference>
<sequence length="58" mass="6820">MRASPLKRSFIDSIIVGYGQMTWFSVLKCSFLISRETICWLPTRIIYWLPYCISRSGK</sequence>
<dbReference type="Proteomes" id="UP001140949">
    <property type="component" value="Unassembled WGS sequence"/>
</dbReference>
<comment type="caution">
    <text evidence="2">The sequence shown here is derived from an EMBL/GenBank/DDBJ whole genome shotgun (WGS) entry which is preliminary data.</text>
</comment>
<organism evidence="2 4">
    <name type="scientific">Iris pallida</name>
    <name type="common">Sweet iris</name>
    <dbReference type="NCBI Taxonomy" id="29817"/>
    <lineage>
        <taxon>Eukaryota</taxon>
        <taxon>Viridiplantae</taxon>
        <taxon>Streptophyta</taxon>
        <taxon>Embryophyta</taxon>
        <taxon>Tracheophyta</taxon>
        <taxon>Spermatophyta</taxon>
        <taxon>Magnoliopsida</taxon>
        <taxon>Liliopsida</taxon>
        <taxon>Asparagales</taxon>
        <taxon>Iridaceae</taxon>
        <taxon>Iridoideae</taxon>
        <taxon>Irideae</taxon>
        <taxon>Iris</taxon>
    </lineage>
</organism>
<proteinExistence type="predicted"/>
<keyword evidence="4" id="KW-1185">Reference proteome</keyword>
<evidence type="ECO:0000313" key="3">
    <source>
        <dbReference type="EMBL" id="KAJ6836758.1"/>
    </source>
</evidence>
<dbReference type="EMBL" id="JANAVB010013597">
    <property type="protein sequence ID" value="KAJ6835148.1"/>
    <property type="molecule type" value="Genomic_DNA"/>
</dbReference>
<evidence type="ECO:0000313" key="4">
    <source>
        <dbReference type="Proteomes" id="UP001140949"/>
    </source>
</evidence>
<dbReference type="EMBL" id="JANAVB010013597">
    <property type="protein sequence ID" value="KAJ6835149.1"/>
    <property type="molecule type" value="Genomic_DNA"/>
</dbReference>
<name>A0AAX6H2A8_IRIPA</name>
<gene>
    <name evidence="1" type="ORF">M6B38_124255</name>
    <name evidence="2" type="ORF">M6B38_124260</name>
    <name evidence="3" type="ORF">M6B38_325255</name>
</gene>
<evidence type="ECO:0000313" key="1">
    <source>
        <dbReference type="EMBL" id="KAJ6835148.1"/>
    </source>
</evidence>
<dbReference type="AlphaFoldDB" id="A0AAX6H2A8"/>
<reference evidence="2" key="2">
    <citation type="submission" date="2023-04" db="EMBL/GenBank/DDBJ databases">
        <authorList>
            <person name="Bruccoleri R.E."/>
            <person name="Oakeley E.J."/>
            <person name="Faust A.-M."/>
            <person name="Dessus-Babus S."/>
            <person name="Altorfer M."/>
            <person name="Burckhardt D."/>
            <person name="Oertli M."/>
            <person name="Naumann U."/>
            <person name="Petersen F."/>
            <person name="Wong J."/>
        </authorList>
    </citation>
    <scope>NUCLEOTIDE SEQUENCE</scope>
    <source>
        <strain evidence="2">GSM-AAB239-AS_SAM_17_03QT</strain>
        <tissue evidence="2">Leaf</tissue>
    </source>
</reference>
<accession>A0AAX6H2A8</accession>
<reference evidence="2" key="1">
    <citation type="journal article" date="2023" name="GigaByte">
        <title>Genome assembly of the bearded iris, Iris pallida Lam.</title>
        <authorList>
            <person name="Bruccoleri R.E."/>
            <person name="Oakeley E.J."/>
            <person name="Faust A.M.E."/>
            <person name="Altorfer M."/>
            <person name="Dessus-Babus S."/>
            <person name="Burckhardt D."/>
            <person name="Oertli M."/>
            <person name="Naumann U."/>
            <person name="Petersen F."/>
            <person name="Wong J."/>
        </authorList>
    </citation>
    <scope>NUCLEOTIDE SEQUENCE</scope>
    <source>
        <strain evidence="2">GSM-AAB239-AS_SAM_17_03QT</strain>
    </source>
</reference>
<protein>
    <submittedName>
        <fullName evidence="2">Uncharacterized protein</fullName>
    </submittedName>
</protein>